<dbReference type="SUPFAM" id="SSF53822">
    <property type="entry name" value="Periplasmic binding protein-like I"/>
    <property type="match status" value="1"/>
</dbReference>
<proteinExistence type="inferred from homology"/>
<organism evidence="4 5">
    <name type="scientific">Ruficoccus amylovorans</name>
    <dbReference type="NCBI Taxonomy" id="1804625"/>
    <lineage>
        <taxon>Bacteria</taxon>
        <taxon>Pseudomonadati</taxon>
        <taxon>Verrucomicrobiota</taxon>
        <taxon>Opitutia</taxon>
        <taxon>Puniceicoccales</taxon>
        <taxon>Cerasicoccaceae</taxon>
        <taxon>Ruficoccus</taxon>
    </lineage>
</organism>
<dbReference type="Gene3D" id="3.40.50.2300">
    <property type="match status" value="2"/>
</dbReference>
<evidence type="ECO:0000259" key="3">
    <source>
        <dbReference type="Pfam" id="PF13407"/>
    </source>
</evidence>
<dbReference type="Pfam" id="PF13407">
    <property type="entry name" value="Peripla_BP_4"/>
    <property type="match status" value="1"/>
</dbReference>
<dbReference type="PANTHER" id="PTHR30036">
    <property type="entry name" value="D-XYLOSE-BINDING PERIPLASMIC PROTEIN"/>
    <property type="match status" value="1"/>
</dbReference>
<protein>
    <submittedName>
        <fullName evidence="4">Substrate-binding domain-containing protein</fullName>
    </submittedName>
</protein>
<dbReference type="GO" id="GO:0030288">
    <property type="term" value="C:outer membrane-bounded periplasmic space"/>
    <property type="evidence" value="ECO:0007669"/>
    <property type="project" value="TreeGrafter"/>
</dbReference>
<comment type="subcellular location">
    <subcellularLocation>
        <location evidence="1">Cell envelope</location>
    </subcellularLocation>
</comment>
<dbReference type="AlphaFoldDB" id="A0A842HIR1"/>
<dbReference type="InterPro" id="IPR028082">
    <property type="entry name" value="Peripla_BP_I"/>
</dbReference>
<sequence>MHPPRHSAPFRPRNLILWLALALLPLSLSAQPREVWERYKIAVITGQGESPAAKAIEAGARAQSPELEKEYNLALTVDNLSAVDNTPKGCRDALHRAFLDGYNAVLLNIATSSEVADEIDFLTRHGIPVVTVGSDIGTARLAAVMTDEEASGRLAAETFIENLRYVRDNLGLIAGSAEDPVSRQRLAGAQAVLQTVADLHVQGPFHTPETFSATYQKIEEVTAADYGRNLRGWLVLGNWPLLGGRPFPWKPGDKTVVAMDAEPHIIPFIASGQVQSVIAEDYFSMGKLGLSLLIDKINNQKEPEQAVYFVEPVVITRKNLKQFQSDWTQWMK</sequence>
<evidence type="ECO:0000256" key="2">
    <source>
        <dbReference type="ARBA" id="ARBA00007639"/>
    </source>
</evidence>
<evidence type="ECO:0000313" key="5">
    <source>
        <dbReference type="Proteomes" id="UP000546464"/>
    </source>
</evidence>
<comment type="caution">
    <text evidence="4">The sequence shown here is derived from an EMBL/GenBank/DDBJ whole genome shotgun (WGS) entry which is preliminary data.</text>
</comment>
<dbReference type="GO" id="GO:0030246">
    <property type="term" value="F:carbohydrate binding"/>
    <property type="evidence" value="ECO:0007669"/>
    <property type="project" value="TreeGrafter"/>
</dbReference>
<dbReference type="Proteomes" id="UP000546464">
    <property type="component" value="Unassembled WGS sequence"/>
</dbReference>
<dbReference type="RefSeq" id="WP_185677160.1">
    <property type="nucleotide sequence ID" value="NZ_JACHVB010000063.1"/>
</dbReference>
<dbReference type="InterPro" id="IPR025997">
    <property type="entry name" value="SBP_2_dom"/>
</dbReference>
<feature type="domain" description="Periplasmic binding protein" evidence="3">
    <location>
        <begin position="41"/>
        <end position="300"/>
    </location>
</feature>
<accession>A0A842HIR1</accession>
<keyword evidence="5" id="KW-1185">Reference proteome</keyword>
<dbReference type="PANTHER" id="PTHR30036:SF7">
    <property type="entry name" value="ABC TRANSPORTER PERIPLASMIC-BINDING PROTEIN YPHF"/>
    <property type="match status" value="1"/>
</dbReference>
<dbReference type="InterPro" id="IPR050555">
    <property type="entry name" value="Bact_Solute-Bind_Prot2"/>
</dbReference>
<comment type="similarity">
    <text evidence="2">Belongs to the bacterial solute-binding protein 2 family.</text>
</comment>
<reference evidence="4 5" key="1">
    <citation type="submission" date="2020-07" db="EMBL/GenBank/DDBJ databases">
        <authorList>
            <person name="Feng X."/>
        </authorList>
    </citation>
    <scope>NUCLEOTIDE SEQUENCE [LARGE SCALE GENOMIC DNA]</scope>
    <source>
        <strain evidence="4 5">JCM31066</strain>
    </source>
</reference>
<gene>
    <name evidence="4" type="ORF">H5P28_18425</name>
</gene>
<evidence type="ECO:0000256" key="1">
    <source>
        <dbReference type="ARBA" id="ARBA00004196"/>
    </source>
</evidence>
<name>A0A842HIR1_9BACT</name>
<evidence type="ECO:0000313" key="4">
    <source>
        <dbReference type="EMBL" id="MBC2596249.1"/>
    </source>
</evidence>
<dbReference type="EMBL" id="JACHVB010000063">
    <property type="protein sequence ID" value="MBC2596249.1"/>
    <property type="molecule type" value="Genomic_DNA"/>
</dbReference>